<name>A0ACB8BLJ7_9AGAM</name>
<organism evidence="1 2">
    <name type="scientific">Leucogyrophana mollusca</name>
    <dbReference type="NCBI Taxonomy" id="85980"/>
    <lineage>
        <taxon>Eukaryota</taxon>
        <taxon>Fungi</taxon>
        <taxon>Dikarya</taxon>
        <taxon>Basidiomycota</taxon>
        <taxon>Agaricomycotina</taxon>
        <taxon>Agaricomycetes</taxon>
        <taxon>Agaricomycetidae</taxon>
        <taxon>Boletales</taxon>
        <taxon>Boletales incertae sedis</taxon>
        <taxon>Leucogyrophana</taxon>
    </lineage>
</organism>
<dbReference type="EMBL" id="MU266402">
    <property type="protein sequence ID" value="KAH7925433.1"/>
    <property type="molecule type" value="Genomic_DNA"/>
</dbReference>
<reference evidence="1" key="1">
    <citation type="journal article" date="2021" name="New Phytol.">
        <title>Evolutionary innovations through gain and loss of genes in the ectomycorrhizal Boletales.</title>
        <authorList>
            <person name="Wu G."/>
            <person name="Miyauchi S."/>
            <person name="Morin E."/>
            <person name="Kuo A."/>
            <person name="Drula E."/>
            <person name="Varga T."/>
            <person name="Kohler A."/>
            <person name="Feng B."/>
            <person name="Cao Y."/>
            <person name="Lipzen A."/>
            <person name="Daum C."/>
            <person name="Hundley H."/>
            <person name="Pangilinan J."/>
            <person name="Johnson J."/>
            <person name="Barry K."/>
            <person name="LaButti K."/>
            <person name="Ng V."/>
            <person name="Ahrendt S."/>
            <person name="Min B."/>
            <person name="Choi I.G."/>
            <person name="Park H."/>
            <person name="Plett J.M."/>
            <person name="Magnuson J."/>
            <person name="Spatafora J.W."/>
            <person name="Nagy L.G."/>
            <person name="Henrissat B."/>
            <person name="Grigoriev I.V."/>
            <person name="Yang Z.L."/>
            <person name="Xu J."/>
            <person name="Martin F.M."/>
        </authorList>
    </citation>
    <scope>NUCLEOTIDE SEQUENCE</scope>
    <source>
        <strain evidence="1">KUC20120723A-06</strain>
    </source>
</reference>
<dbReference type="Proteomes" id="UP000790709">
    <property type="component" value="Unassembled WGS sequence"/>
</dbReference>
<proteinExistence type="predicted"/>
<keyword evidence="2" id="KW-1185">Reference proteome</keyword>
<evidence type="ECO:0000313" key="2">
    <source>
        <dbReference type="Proteomes" id="UP000790709"/>
    </source>
</evidence>
<protein>
    <submittedName>
        <fullName evidence="1">Uncharacterized protein</fullName>
    </submittedName>
</protein>
<evidence type="ECO:0000313" key="1">
    <source>
        <dbReference type="EMBL" id="KAH7925433.1"/>
    </source>
</evidence>
<accession>A0ACB8BLJ7</accession>
<sequence length="276" mass="30288">MSQGPDEPLFEVESNTAWLQGSILTGVAYGVVLVLFAMCIQTLWVRVRTRSTRTRNSIFLLLYVSVIFILATLLFVTNSAFVQTGFINDSSLLGPSVTLETRPWVPDNVASRVPIVLANWCANSLMLWRCTIIYMDCAARTKTLVVALPGVMHVGCLALGILWLVEVLSPVFGGFIDSTLLYFEATLVLNIVITALIVLRLLLHRHHVTKVVGPGHATYCTNIAAIIVESASLYSIFSLLFLITFGIDSPALYAFLQILGEVDVNVSNHDFRIGPG</sequence>
<gene>
    <name evidence="1" type="ORF">BV22DRAFT_1195168</name>
</gene>
<comment type="caution">
    <text evidence="1">The sequence shown here is derived from an EMBL/GenBank/DDBJ whole genome shotgun (WGS) entry which is preliminary data.</text>
</comment>